<keyword evidence="3" id="KW-1185">Reference proteome</keyword>
<feature type="region of interest" description="Disordered" evidence="1">
    <location>
        <begin position="371"/>
        <end position="414"/>
    </location>
</feature>
<feature type="compositionally biased region" description="Basic and acidic residues" evidence="1">
    <location>
        <begin position="405"/>
        <end position="414"/>
    </location>
</feature>
<sequence>MDASNLNCTICPGHPRFSDVSHLLTHVSSKGHLSNTFKLQVRSHQDENATQLLQEYDAWFKENNLAALLSERITATDERKNKRKSQSNNDEVYSQPPAKRSCRVKKPIATPSPHAELPDYLDPRLMDPIFVPVTPNTARGRPKRNCASKKSLDEENLDPLLLDADDESNPERQEDTMTEAEKQRSDEMSRLKGILWPGMDIFDSATGQMRRRRNQKKDGTVIKRMEITSLLVEPTEQIFSPEGDLLKERFISGDVDENQTPLKGETPIPKQRPPRSKKRRPLGQNDPNLPIGKRVGKKGVVGKPKNREPVQALATPRRRSQRSTAVRPSYVEDDQDFQLSVQAFAKAAKGPRSGFHIFADSDHDIKDAFRGRQRSKQHPTQDTLTPARLVLDHRGNTPKNQNPGRKSDGRQTQEKENIEPILNPHGSMDIGGWDSPLSKRTGMNQPNYPPEFFFVKDEDEDDGKCAFQCNPLVAPTFRTGGMSFLGDGCYDDFSAADTGWNMHRAQSSEATISEEDHQEFARLYLAGGAE</sequence>
<feature type="region of interest" description="Disordered" evidence="1">
    <location>
        <begin position="76"/>
        <end position="186"/>
    </location>
</feature>
<dbReference type="EMBL" id="JAPZBU010000008">
    <property type="protein sequence ID" value="KAJ5392105.1"/>
    <property type="molecule type" value="Genomic_DNA"/>
</dbReference>
<gene>
    <name evidence="2" type="ORF">N7509_007595</name>
</gene>
<dbReference type="OrthoDB" id="5428259at2759"/>
<dbReference type="AlphaFoldDB" id="A0A9X0B8I1"/>
<name>A0A9X0B8I1_9EURO</name>
<comment type="caution">
    <text evidence="2">The sequence shown here is derived from an EMBL/GenBank/DDBJ whole genome shotgun (WGS) entry which is preliminary data.</text>
</comment>
<accession>A0A9X0B8I1</accession>
<feature type="region of interest" description="Disordered" evidence="1">
    <location>
        <begin position="253"/>
        <end position="331"/>
    </location>
</feature>
<feature type="compositionally biased region" description="Basic and acidic residues" evidence="1">
    <location>
        <begin position="169"/>
        <end position="186"/>
    </location>
</feature>
<proteinExistence type="predicted"/>
<reference evidence="2" key="1">
    <citation type="submission" date="2022-12" db="EMBL/GenBank/DDBJ databases">
        <authorList>
            <person name="Petersen C."/>
        </authorList>
    </citation>
    <scope>NUCLEOTIDE SEQUENCE</scope>
    <source>
        <strain evidence="2">IBT 29677</strain>
    </source>
</reference>
<protein>
    <submittedName>
        <fullName evidence="2">Uncharacterized protein</fullName>
    </submittedName>
</protein>
<reference evidence="2" key="2">
    <citation type="journal article" date="2023" name="IMA Fungus">
        <title>Comparative genomic study of the Penicillium genus elucidates a diverse pangenome and 15 lateral gene transfer events.</title>
        <authorList>
            <person name="Petersen C."/>
            <person name="Sorensen T."/>
            <person name="Nielsen M.R."/>
            <person name="Sondergaard T.E."/>
            <person name="Sorensen J.L."/>
            <person name="Fitzpatrick D.A."/>
            <person name="Frisvad J.C."/>
            <person name="Nielsen K.L."/>
        </authorList>
    </citation>
    <scope>NUCLEOTIDE SEQUENCE</scope>
    <source>
        <strain evidence="2">IBT 29677</strain>
    </source>
</reference>
<evidence type="ECO:0000256" key="1">
    <source>
        <dbReference type="SAM" id="MobiDB-lite"/>
    </source>
</evidence>
<dbReference type="Proteomes" id="UP001147747">
    <property type="component" value="Unassembled WGS sequence"/>
</dbReference>
<organism evidence="2 3">
    <name type="scientific">Penicillium cosmopolitanum</name>
    <dbReference type="NCBI Taxonomy" id="1131564"/>
    <lineage>
        <taxon>Eukaryota</taxon>
        <taxon>Fungi</taxon>
        <taxon>Dikarya</taxon>
        <taxon>Ascomycota</taxon>
        <taxon>Pezizomycotina</taxon>
        <taxon>Eurotiomycetes</taxon>
        <taxon>Eurotiomycetidae</taxon>
        <taxon>Eurotiales</taxon>
        <taxon>Aspergillaceae</taxon>
        <taxon>Penicillium</taxon>
    </lineage>
</organism>
<evidence type="ECO:0000313" key="3">
    <source>
        <dbReference type="Proteomes" id="UP001147747"/>
    </source>
</evidence>
<feature type="compositionally biased region" description="Basic residues" evidence="1">
    <location>
        <begin position="272"/>
        <end position="281"/>
    </location>
</feature>
<evidence type="ECO:0000313" key="2">
    <source>
        <dbReference type="EMBL" id="KAJ5392105.1"/>
    </source>
</evidence>
<dbReference type="RefSeq" id="XP_056487783.1">
    <property type="nucleotide sequence ID" value="XM_056632232.1"/>
</dbReference>
<dbReference type="GeneID" id="81371212"/>